<keyword evidence="3" id="KW-0813">Transport</keyword>
<feature type="compositionally biased region" description="Basic and acidic residues" evidence="8">
    <location>
        <begin position="612"/>
        <end position="634"/>
    </location>
</feature>
<keyword evidence="7 9" id="KW-0472">Membrane</keyword>
<feature type="transmembrane region" description="Helical" evidence="9">
    <location>
        <begin position="523"/>
        <end position="546"/>
    </location>
</feature>
<protein>
    <submittedName>
        <fullName evidence="10">Glycine betaine transporter</fullName>
    </submittedName>
</protein>
<comment type="similarity">
    <text evidence="2">Belongs to the BCCT transporter (TC 2.A.15) family.</text>
</comment>
<dbReference type="InterPro" id="IPR000060">
    <property type="entry name" value="BCCT_transptr"/>
</dbReference>
<name>A0A1H1DFU4_9ACTN</name>
<feature type="transmembrane region" description="Helical" evidence="9">
    <location>
        <begin position="485"/>
        <end position="511"/>
    </location>
</feature>
<comment type="subcellular location">
    <subcellularLocation>
        <location evidence="1">Cell membrane</location>
        <topology evidence="1">Multi-pass membrane protein</topology>
    </subcellularLocation>
</comment>
<accession>A0A1H1DFU4</accession>
<reference evidence="11" key="1">
    <citation type="submission" date="2016-10" db="EMBL/GenBank/DDBJ databases">
        <authorList>
            <person name="Varghese N."/>
            <person name="Submissions S."/>
        </authorList>
    </citation>
    <scope>NUCLEOTIDE SEQUENCE [LARGE SCALE GENOMIC DNA]</scope>
    <source>
        <strain evidence="11">DSM 45459</strain>
    </source>
</reference>
<organism evidence="10 11">
    <name type="scientific">Actinopolyspora saharensis</name>
    <dbReference type="NCBI Taxonomy" id="995062"/>
    <lineage>
        <taxon>Bacteria</taxon>
        <taxon>Bacillati</taxon>
        <taxon>Actinomycetota</taxon>
        <taxon>Actinomycetes</taxon>
        <taxon>Actinopolysporales</taxon>
        <taxon>Actinopolysporaceae</taxon>
        <taxon>Actinopolyspora</taxon>
    </lineage>
</organism>
<feature type="transmembrane region" description="Helical" evidence="9">
    <location>
        <begin position="270"/>
        <end position="290"/>
    </location>
</feature>
<dbReference type="AlphaFoldDB" id="A0A1H1DFU4"/>
<evidence type="ECO:0000256" key="8">
    <source>
        <dbReference type="SAM" id="MobiDB-lite"/>
    </source>
</evidence>
<dbReference type="PANTHER" id="PTHR30047">
    <property type="entry name" value="HIGH-AFFINITY CHOLINE TRANSPORT PROTEIN-RELATED"/>
    <property type="match status" value="1"/>
</dbReference>
<dbReference type="EMBL" id="FNKO01000002">
    <property type="protein sequence ID" value="SDQ75347.1"/>
    <property type="molecule type" value="Genomic_DNA"/>
</dbReference>
<evidence type="ECO:0000256" key="1">
    <source>
        <dbReference type="ARBA" id="ARBA00004651"/>
    </source>
</evidence>
<dbReference type="NCBIfam" id="TIGR00842">
    <property type="entry name" value="bcct"/>
    <property type="match status" value="1"/>
</dbReference>
<feature type="transmembrane region" description="Helical" evidence="9">
    <location>
        <begin position="302"/>
        <end position="324"/>
    </location>
</feature>
<keyword evidence="4" id="KW-1003">Cell membrane</keyword>
<dbReference type="GO" id="GO:0005886">
    <property type="term" value="C:plasma membrane"/>
    <property type="evidence" value="ECO:0007669"/>
    <property type="project" value="UniProtKB-SubCell"/>
</dbReference>
<keyword evidence="11" id="KW-1185">Reference proteome</keyword>
<evidence type="ECO:0000256" key="7">
    <source>
        <dbReference type="ARBA" id="ARBA00023136"/>
    </source>
</evidence>
<feature type="compositionally biased region" description="Low complexity" evidence="8">
    <location>
        <begin position="36"/>
        <end position="50"/>
    </location>
</feature>
<feature type="region of interest" description="Disordered" evidence="8">
    <location>
        <begin position="34"/>
        <end position="54"/>
    </location>
</feature>
<feature type="transmembrane region" description="Helical" evidence="9">
    <location>
        <begin position="398"/>
        <end position="416"/>
    </location>
</feature>
<dbReference type="Proteomes" id="UP000199301">
    <property type="component" value="Unassembled WGS sequence"/>
</dbReference>
<evidence type="ECO:0000256" key="3">
    <source>
        <dbReference type="ARBA" id="ARBA00022448"/>
    </source>
</evidence>
<feature type="compositionally biased region" description="Acidic residues" evidence="8">
    <location>
        <begin position="595"/>
        <end position="604"/>
    </location>
</feature>
<feature type="transmembrane region" description="Helical" evidence="9">
    <location>
        <begin position="88"/>
        <end position="109"/>
    </location>
</feature>
<evidence type="ECO:0000256" key="6">
    <source>
        <dbReference type="ARBA" id="ARBA00022989"/>
    </source>
</evidence>
<evidence type="ECO:0000256" key="5">
    <source>
        <dbReference type="ARBA" id="ARBA00022692"/>
    </source>
</evidence>
<feature type="transmembrane region" description="Helical" evidence="9">
    <location>
        <begin position="220"/>
        <end position="241"/>
    </location>
</feature>
<feature type="transmembrane region" description="Helical" evidence="9">
    <location>
        <begin position="428"/>
        <end position="451"/>
    </location>
</feature>
<dbReference type="InterPro" id="IPR018093">
    <property type="entry name" value="BCCT_CS"/>
</dbReference>
<gene>
    <name evidence="10" type="ORF">SAMN04489718_2060</name>
</gene>
<sequence>MEWRSRCFSERVGRSTDRSIGRCERRSRSFAAGGVPATNCPNAPSSPSAPRTSGVVAPEAAHSARSVRMSPTLKTVIPMQTSKKNRPAVGVVFFVSVAITALIVLWGALAPNNFGVVTNRVFGYVVSDMSWFFLLAANVFLVFVIYLGLSRYGRTKLGKDDDKPDFGRLSWFAMMFQAGMGPAIIFWGLAEPLSHYDNVPFGLAEPGSQEAAGLAIQYSFFHWALHPWAIYATAGLAVAYFTHRKGEKALISAIFRPLLGDRVDGPLGKALDVLAVLAVVFGIAVALGQAGLQLTAGLGETFGLPTGVWVQLAILGLTTAAFMISATTRIEHGIKWIANISMLIAPLLLIFYFVVGPTVVQLNVLTEGIGNYLTNIVPMSFRLDAFDINTEWLGSWTVFYWSWWIAWAPYVGMFMARISRGRSIREFVGATVLAPSIVSMVWIAVFGGAALQLARNGQASDIAGTVAQSPAAGMFVFIKEYPLPILLAIITLVLLWVFFVASADSGTVVLGELSSGGSPNPKVWVRLLWGLLLAGVAAVLLVSGGLGALQKASVLIGAPFALVLLGICVAFFKTLSKERSPRVEGDARGRTTEAGDPEAPEASEDPAAPGERPAERQDRAVGDEQRPDERVHLA</sequence>
<evidence type="ECO:0000313" key="10">
    <source>
        <dbReference type="EMBL" id="SDQ75347.1"/>
    </source>
</evidence>
<feature type="transmembrane region" description="Helical" evidence="9">
    <location>
        <begin position="169"/>
        <end position="190"/>
    </location>
</feature>
<feature type="region of interest" description="Disordered" evidence="8">
    <location>
        <begin position="582"/>
        <end position="634"/>
    </location>
</feature>
<feature type="transmembrane region" description="Helical" evidence="9">
    <location>
        <begin position="552"/>
        <end position="572"/>
    </location>
</feature>
<dbReference type="PANTHER" id="PTHR30047:SF7">
    <property type="entry name" value="HIGH-AFFINITY CHOLINE TRANSPORT PROTEIN"/>
    <property type="match status" value="1"/>
</dbReference>
<keyword evidence="6 9" id="KW-1133">Transmembrane helix</keyword>
<evidence type="ECO:0000313" key="11">
    <source>
        <dbReference type="Proteomes" id="UP000199301"/>
    </source>
</evidence>
<feature type="compositionally biased region" description="Basic and acidic residues" evidence="8">
    <location>
        <begin position="582"/>
        <end position="593"/>
    </location>
</feature>
<evidence type="ECO:0000256" key="9">
    <source>
        <dbReference type="SAM" id="Phobius"/>
    </source>
</evidence>
<feature type="transmembrane region" description="Helical" evidence="9">
    <location>
        <begin position="129"/>
        <end position="149"/>
    </location>
</feature>
<proteinExistence type="inferred from homology"/>
<feature type="transmembrane region" description="Helical" evidence="9">
    <location>
        <begin position="336"/>
        <end position="355"/>
    </location>
</feature>
<keyword evidence="5 9" id="KW-0812">Transmembrane</keyword>
<dbReference type="GO" id="GO:0022857">
    <property type="term" value="F:transmembrane transporter activity"/>
    <property type="evidence" value="ECO:0007669"/>
    <property type="project" value="InterPro"/>
</dbReference>
<evidence type="ECO:0000256" key="2">
    <source>
        <dbReference type="ARBA" id="ARBA00005658"/>
    </source>
</evidence>
<evidence type="ECO:0000256" key="4">
    <source>
        <dbReference type="ARBA" id="ARBA00022475"/>
    </source>
</evidence>
<dbReference type="PROSITE" id="PS01303">
    <property type="entry name" value="BCCT"/>
    <property type="match status" value="1"/>
</dbReference>
<dbReference type="Pfam" id="PF02028">
    <property type="entry name" value="BCCT"/>
    <property type="match status" value="1"/>
</dbReference>